<organism evidence="1 2">
    <name type="scientific">Xylaria curta</name>
    <dbReference type="NCBI Taxonomy" id="42375"/>
    <lineage>
        <taxon>Eukaryota</taxon>
        <taxon>Fungi</taxon>
        <taxon>Dikarya</taxon>
        <taxon>Ascomycota</taxon>
        <taxon>Pezizomycotina</taxon>
        <taxon>Sordariomycetes</taxon>
        <taxon>Xylariomycetidae</taxon>
        <taxon>Xylariales</taxon>
        <taxon>Xylariaceae</taxon>
        <taxon>Xylaria</taxon>
    </lineage>
</organism>
<reference evidence="1" key="1">
    <citation type="submission" date="2022-10" db="EMBL/GenBank/DDBJ databases">
        <title>Genome Sequence of Xylaria curta.</title>
        <authorList>
            <person name="Buettner E."/>
        </authorList>
    </citation>
    <scope>NUCLEOTIDE SEQUENCE</scope>
    <source>
        <strain evidence="1">Babe10</strain>
    </source>
</reference>
<protein>
    <submittedName>
        <fullName evidence="1">Uncharacterized protein</fullName>
    </submittedName>
</protein>
<sequence>MYSPMQGVVTPMADYDNSYSSEEDASSFELAPAPEGLPGRAPEFDDGAPSSSVHVETPVEGDSTTDPIEDKIAIHARAYQVEMFEKSLQQNIIVAMDTGSGKTQVAVLRIQAELEKCSDKIIWFLAPTVALCQQQFRVLKPQIGAAQIKLLTGADNIDTWSNNRIWDDYLKNVGVVVSPYQVLYDAISHGFVQLSRLCLIVFDEAHNCVKKHPGSKIMERYRTHKNNGMPCPAILGLTASPIMRSNLEDIKVIEQTLDAICKAPTIHREEFLAVVKRPTLSSVTIPNSGYRPPTNNMSNLAKACLGLDIYQDPYILRLRSEGTEKSLNKLRSALEKRNTYVTKQMESLYRKSTTIHQELGPWAADYFIHKAVTHFLESVDKDLTWFETWSLEEKQYLANVLRKAEIKPPQPFEAATALDLSDKFIALVRELQSVSGNTRCIIFALETVTVAVLAHMLSTAASVSSRFAVGTMIGTSSHTGRKRDIGYIDQAKDTLDLEGFRTGKLNLLIATSVAEEGIDVPACNLVICFNAPPNVKSFIQRRGRARMENSRIALLLEGPPNQHDAWIELEGLMKKCYEDDTRVARELSALEELDTNPGFPPLYIPSTGAQLDFDQAKSHLEHFCQKITSRQYIDHSPYYISEKIHGSPNELPRITAVVHLPPSLPQAIRQVKGVRQWYSERNAFKDAAFQAFKAVYNAGLVNDNLMPLMDDFLDDIEARSSMITVNGPWNPWFKVAQLWEEPRKRIQRELVLKDGDRVIARLKASLPCHFPKPPPFNIYWDANNTWTLETSEHSNSIVSGDLKEDQSSALIDLVYGHRWQVEDVAHVLHLQTAEQIAFHQHKGQQAVEENNIDPNYVIRSESGRPHLFIKWLPCRPSPEMVTHIERGALDSPEDVPWLALRGWPRRQDLLHPVSGSPKPGRLYPHAIPVSQCTVDTVDSSKAYVGSIIPSVIHMLEIYLVAEELCHTVLEEVGFSDISLVVTAISSRAARENTNYERLEFLGDSILKMSATLSVMIKRPNYPEGYLSAMKDRIVSNSRLCRASVEKGLDKFILTKLFTGVKWRPLYIKNFLSKEEPLTKREMSTKTLADVIESLIGAAFIDGGMPKALACLRVFLPEVEWHDLIDAHTTLFNMRGVPTQLRPDYEPVEELCGYRFRNKALLMDALTHASYSLSTSTHVSMERLEFLGDSVLDSIIVDALWDHETELSNNEMHLLRTACVNADLLGFLVMEWCTTQELTEISPVDLSTIETQKQVPFWKYMRHKSNAVATAQRDVEERHIAEREAILSVMTHSTEYPWAQLAHLEIPKFFSDMCESLIGAVWVDSGSMRTCREVVERIGVLPYLRRILSDNVDPRHPKNQLGELAGSTGSRVRYETEVRIEAGVKDLCCKVFVGEEFIVEVNGGVNPEEVATKAADTAYHMLMDQANNLGNEIMTE</sequence>
<dbReference type="Proteomes" id="UP001143856">
    <property type="component" value="Unassembled WGS sequence"/>
</dbReference>
<evidence type="ECO:0000313" key="1">
    <source>
        <dbReference type="EMBL" id="KAJ2993851.1"/>
    </source>
</evidence>
<keyword evidence="2" id="KW-1185">Reference proteome</keyword>
<proteinExistence type="predicted"/>
<name>A0ACC1PLH4_9PEZI</name>
<gene>
    <name evidence="1" type="ORF">NUW58_g1717</name>
</gene>
<accession>A0ACC1PLH4</accession>
<comment type="caution">
    <text evidence="1">The sequence shown here is derived from an EMBL/GenBank/DDBJ whole genome shotgun (WGS) entry which is preliminary data.</text>
</comment>
<dbReference type="EMBL" id="JAPDGR010000197">
    <property type="protein sequence ID" value="KAJ2993851.1"/>
    <property type="molecule type" value="Genomic_DNA"/>
</dbReference>
<evidence type="ECO:0000313" key="2">
    <source>
        <dbReference type="Proteomes" id="UP001143856"/>
    </source>
</evidence>